<reference evidence="1 2" key="1">
    <citation type="journal article" date="2015" name="BMC Genomics">
        <title>Insights from the genome of Ophiocordyceps polyrhachis-furcata to pathogenicity and host specificity in insect fungi.</title>
        <authorList>
            <person name="Wichadakul D."/>
            <person name="Kobmoo N."/>
            <person name="Ingsriswang S."/>
            <person name="Tangphatsornruang S."/>
            <person name="Chantasingh D."/>
            <person name="Luangsa-ard J.J."/>
            <person name="Eurwilaichitr L."/>
        </authorList>
    </citation>
    <scope>NUCLEOTIDE SEQUENCE [LARGE SCALE GENOMIC DNA]</scope>
    <source>
        <strain evidence="1 2">BCC 54312</strain>
    </source>
</reference>
<gene>
    <name evidence="1" type="ORF">L249_4569</name>
</gene>
<protein>
    <submittedName>
        <fullName evidence="1">Uncharacterized protein</fullName>
    </submittedName>
</protein>
<evidence type="ECO:0000313" key="2">
    <source>
        <dbReference type="Proteomes" id="UP000253664"/>
    </source>
</evidence>
<sequence>MFFFSHPPNSLINGPTPPWHEARSTKGEDFNGVDWPEHIPLGSPNRDGLREYGVDIRSRSQDEKKQDEFIFIWHDCDDTEHFPSPSMILRRPTQEIHRWGGGGGVETLMVRGVFFIRTSPYVSVNGLDFAAWPSIGGAKFCRQNAPSAWIWSVGSTYKFITYDRSMHPSPLGADLHDRPTGSLPFSFRTINRPTPAHCNTPCKPLTWEAAPSGLSMDDRLTLLKPQHPHTPLSLCF</sequence>
<name>A0A367KZ83_9HYPO</name>
<organism evidence="1 2">
    <name type="scientific">Ophiocordyceps polyrhachis-furcata BCC 54312</name>
    <dbReference type="NCBI Taxonomy" id="1330021"/>
    <lineage>
        <taxon>Eukaryota</taxon>
        <taxon>Fungi</taxon>
        <taxon>Dikarya</taxon>
        <taxon>Ascomycota</taxon>
        <taxon>Pezizomycotina</taxon>
        <taxon>Sordariomycetes</taxon>
        <taxon>Hypocreomycetidae</taxon>
        <taxon>Hypocreales</taxon>
        <taxon>Ophiocordycipitaceae</taxon>
        <taxon>Ophiocordyceps</taxon>
    </lineage>
</organism>
<dbReference type="EMBL" id="LKCN02000028">
    <property type="protein sequence ID" value="RCI07481.1"/>
    <property type="molecule type" value="Genomic_DNA"/>
</dbReference>
<keyword evidence="2" id="KW-1185">Reference proteome</keyword>
<evidence type="ECO:0000313" key="1">
    <source>
        <dbReference type="EMBL" id="RCI07481.1"/>
    </source>
</evidence>
<comment type="caution">
    <text evidence="1">The sequence shown here is derived from an EMBL/GenBank/DDBJ whole genome shotgun (WGS) entry which is preliminary data.</text>
</comment>
<dbReference type="Proteomes" id="UP000253664">
    <property type="component" value="Unassembled WGS sequence"/>
</dbReference>
<dbReference type="AlphaFoldDB" id="A0A367KZ83"/>
<proteinExistence type="predicted"/>
<accession>A0A367KZ83</accession>